<sequence>MFECWKNTKVVKSQLDKIFELSQHRTRRQKSVDECVELDTVEVEKKALNTIVEHKSLRINFHHKMEAGKSSEGMHIIEEICDYVKLIVEEPSNFLRIVEEIPHNEPIKYKSSQGYI</sequence>
<evidence type="ECO:0000313" key="2">
    <source>
        <dbReference type="Proteomes" id="UP001358586"/>
    </source>
</evidence>
<proteinExistence type="predicted"/>
<keyword evidence="2" id="KW-1185">Reference proteome</keyword>
<reference evidence="1 2" key="1">
    <citation type="submission" date="2023-03" db="EMBL/GenBank/DDBJ databases">
        <title>WGS of Gossypium arboreum.</title>
        <authorList>
            <person name="Yu D."/>
        </authorList>
    </citation>
    <scope>NUCLEOTIDE SEQUENCE [LARGE SCALE GENOMIC DNA]</scope>
    <source>
        <tissue evidence="1">Leaf</tissue>
    </source>
</reference>
<comment type="caution">
    <text evidence="1">The sequence shown here is derived from an EMBL/GenBank/DDBJ whole genome shotgun (WGS) entry which is preliminary data.</text>
</comment>
<gene>
    <name evidence="1" type="ORF">PVK06_004683</name>
</gene>
<name>A0ABR0QTY2_GOSAR</name>
<organism evidence="1 2">
    <name type="scientific">Gossypium arboreum</name>
    <name type="common">Tree cotton</name>
    <name type="synonym">Gossypium nanking</name>
    <dbReference type="NCBI Taxonomy" id="29729"/>
    <lineage>
        <taxon>Eukaryota</taxon>
        <taxon>Viridiplantae</taxon>
        <taxon>Streptophyta</taxon>
        <taxon>Embryophyta</taxon>
        <taxon>Tracheophyta</taxon>
        <taxon>Spermatophyta</taxon>
        <taxon>Magnoliopsida</taxon>
        <taxon>eudicotyledons</taxon>
        <taxon>Gunneridae</taxon>
        <taxon>Pentapetalae</taxon>
        <taxon>rosids</taxon>
        <taxon>malvids</taxon>
        <taxon>Malvales</taxon>
        <taxon>Malvaceae</taxon>
        <taxon>Malvoideae</taxon>
        <taxon>Gossypium</taxon>
    </lineage>
</organism>
<dbReference type="Proteomes" id="UP001358586">
    <property type="component" value="Chromosome 2"/>
</dbReference>
<protein>
    <submittedName>
        <fullName evidence="1">Uncharacterized protein</fullName>
    </submittedName>
</protein>
<accession>A0ABR0QTY2</accession>
<dbReference type="EMBL" id="JARKNE010000002">
    <property type="protein sequence ID" value="KAK5842342.1"/>
    <property type="molecule type" value="Genomic_DNA"/>
</dbReference>
<evidence type="ECO:0000313" key="1">
    <source>
        <dbReference type="EMBL" id="KAK5842342.1"/>
    </source>
</evidence>